<proteinExistence type="predicted"/>
<name>A0A2P2QP21_RHIMU</name>
<evidence type="ECO:0000313" key="1">
    <source>
        <dbReference type="EMBL" id="MBX68675.1"/>
    </source>
</evidence>
<organism evidence="1">
    <name type="scientific">Rhizophora mucronata</name>
    <name type="common">Asiatic mangrove</name>
    <dbReference type="NCBI Taxonomy" id="61149"/>
    <lineage>
        <taxon>Eukaryota</taxon>
        <taxon>Viridiplantae</taxon>
        <taxon>Streptophyta</taxon>
        <taxon>Embryophyta</taxon>
        <taxon>Tracheophyta</taxon>
        <taxon>Spermatophyta</taxon>
        <taxon>Magnoliopsida</taxon>
        <taxon>eudicotyledons</taxon>
        <taxon>Gunneridae</taxon>
        <taxon>Pentapetalae</taxon>
        <taxon>rosids</taxon>
        <taxon>fabids</taxon>
        <taxon>Malpighiales</taxon>
        <taxon>Rhizophoraceae</taxon>
        <taxon>Rhizophora</taxon>
    </lineage>
</organism>
<sequence>MHISARTEAKLVNQIPSHLSERTRVKRRTIKYPNSGLLITSD</sequence>
<reference evidence="1" key="1">
    <citation type="submission" date="2018-02" db="EMBL/GenBank/DDBJ databases">
        <title>Rhizophora mucronata_Transcriptome.</title>
        <authorList>
            <person name="Meera S.P."/>
            <person name="Sreeshan A."/>
            <person name="Augustine A."/>
        </authorList>
    </citation>
    <scope>NUCLEOTIDE SEQUENCE</scope>
    <source>
        <tissue evidence="1">Leaf</tissue>
    </source>
</reference>
<accession>A0A2P2QP21</accession>
<protein>
    <submittedName>
        <fullName evidence="1">Uncharacterized protein</fullName>
    </submittedName>
</protein>
<dbReference type="AlphaFoldDB" id="A0A2P2QP21"/>
<dbReference type="EMBL" id="GGEC01088191">
    <property type="protein sequence ID" value="MBX68675.1"/>
    <property type="molecule type" value="Transcribed_RNA"/>
</dbReference>